<evidence type="ECO:0000313" key="2">
    <source>
        <dbReference type="Proteomes" id="UP000246278"/>
    </source>
</evidence>
<protein>
    <submittedName>
        <fullName evidence="1">Uncharacterized protein</fullName>
    </submittedName>
</protein>
<name>A0A317T6A2_9CHLB</name>
<accession>A0A317T6A2</accession>
<dbReference type="Gene3D" id="3.40.50.150">
    <property type="entry name" value="Vaccinia Virus protein VP39"/>
    <property type="match status" value="1"/>
</dbReference>
<dbReference type="AlphaFoldDB" id="A0A317T6A2"/>
<dbReference type="InterPro" id="IPR029063">
    <property type="entry name" value="SAM-dependent_MTases_sf"/>
</dbReference>
<dbReference type="EMBL" id="PDNZ01000013">
    <property type="protein sequence ID" value="PWW80971.1"/>
    <property type="molecule type" value="Genomic_DNA"/>
</dbReference>
<reference evidence="2" key="1">
    <citation type="submission" date="2017-10" db="EMBL/GenBank/DDBJ databases">
        <authorList>
            <person name="Gaisin V.A."/>
            <person name="Rysina M.S."/>
            <person name="Grouzdev D.S."/>
        </authorList>
    </citation>
    <scope>NUCLEOTIDE SEQUENCE [LARGE SCALE GENOMIC DNA]</scope>
    <source>
        <strain evidence="2">V1</strain>
    </source>
</reference>
<comment type="caution">
    <text evidence="1">The sequence shown here is derived from an EMBL/GenBank/DDBJ whole genome shotgun (WGS) entry which is preliminary data.</text>
</comment>
<keyword evidence="2" id="KW-1185">Reference proteome</keyword>
<dbReference type="OrthoDB" id="20930at2"/>
<organism evidence="1 2">
    <name type="scientific">Prosthecochloris marina</name>
    <dbReference type="NCBI Taxonomy" id="2017681"/>
    <lineage>
        <taxon>Bacteria</taxon>
        <taxon>Pseudomonadati</taxon>
        <taxon>Chlorobiota</taxon>
        <taxon>Chlorobiia</taxon>
        <taxon>Chlorobiales</taxon>
        <taxon>Chlorobiaceae</taxon>
        <taxon>Prosthecochloris</taxon>
    </lineage>
</organism>
<dbReference type="SUPFAM" id="SSF53335">
    <property type="entry name" value="S-adenosyl-L-methionine-dependent methyltransferases"/>
    <property type="match status" value="1"/>
</dbReference>
<evidence type="ECO:0000313" key="1">
    <source>
        <dbReference type="EMBL" id="PWW80971.1"/>
    </source>
</evidence>
<proteinExistence type="predicted"/>
<gene>
    <name evidence="1" type="ORF">CR164_12660</name>
</gene>
<sequence length="227" mass="25969">MDRSDLFDYSDGRKFAGRSAEQVFTEIEKANIWKADGSVSGIGSTLLQTKTIIEEVPKIIKSLKITSIFDVPCGDFNWFQRIDLSDNVYLGGDIVHSIISGNNQKHRSNNISFVHFNLLEDVQRPMDLVFCRDCLVHFSISDIHKALINILRSGSRFFMTTTFPEEKTNKDIVTGGWRPVNFQKTPFNFPEPKIILNENCTEMDGVFRDKSLGLWDVKELTQLRIEV</sequence>
<dbReference type="RefSeq" id="WP_110024369.1">
    <property type="nucleotide sequence ID" value="NZ_PDNZ01000013.1"/>
</dbReference>
<dbReference type="Proteomes" id="UP000246278">
    <property type="component" value="Unassembled WGS sequence"/>
</dbReference>